<evidence type="ECO:0000256" key="7">
    <source>
        <dbReference type="ARBA" id="ARBA00023136"/>
    </source>
</evidence>
<dbReference type="RefSeq" id="WP_129626106.1">
    <property type="nucleotide sequence ID" value="NZ_BAABCI010000002.1"/>
</dbReference>
<dbReference type="InterPro" id="IPR008995">
    <property type="entry name" value="Mo/tungstate-bd_C_term_dom"/>
</dbReference>
<keyword evidence="1" id="KW-0813">Transport</keyword>
<evidence type="ECO:0000256" key="1">
    <source>
        <dbReference type="ARBA" id="ARBA00022448"/>
    </source>
</evidence>
<evidence type="ECO:0000259" key="9">
    <source>
        <dbReference type="PROSITE" id="PS50893"/>
    </source>
</evidence>
<evidence type="ECO:0000259" key="10">
    <source>
        <dbReference type="PROSITE" id="PS51866"/>
    </source>
</evidence>
<comment type="caution">
    <text evidence="11">The sequence shown here is derived from an EMBL/GenBank/DDBJ whole genome shotgun (WGS) entry which is preliminary data.</text>
</comment>
<dbReference type="EMBL" id="VFMO01000001">
    <property type="protein sequence ID" value="TQJ13670.1"/>
    <property type="molecule type" value="Genomic_DNA"/>
</dbReference>
<dbReference type="PROSITE" id="PS50893">
    <property type="entry name" value="ABC_TRANSPORTER_2"/>
    <property type="match status" value="1"/>
</dbReference>
<dbReference type="SUPFAM" id="SSF50331">
    <property type="entry name" value="MOP-like"/>
    <property type="match status" value="1"/>
</dbReference>
<dbReference type="GO" id="GO:0016887">
    <property type="term" value="F:ATP hydrolysis activity"/>
    <property type="evidence" value="ECO:0007669"/>
    <property type="project" value="InterPro"/>
</dbReference>
<keyword evidence="5 11" id="KW-0067">ATP-binding</keyword>
<evidence type="ECO:0000256" key="5">
    <source>
        <dbReference type="ARBA" id="ARBA00022840"/>
    </source>
</evidence>
<dbReference type="GO" id="GO:0015689">
    <property type="term" value="P:molybdate ion transport"/>
    <property type="evidence" value="ECO:0007669"/>
    <property type="project" value="InterPro"/>
</dbReference>
<dbReference type="PANTHER" id="PTHR43514">
    <property type="entry name" value="ABC TRANSPORTER I FAMILY MEMBER 10"/>
    <property type="match status" value="1"/>
</dbReference>
<dbReference type="PROSITE" id="PS51866">
    <property type="entry name" value="MOP"/>
    <property type="match status" value="1"/>
</dbReference>
<evidence type="ECO:0000313" key="12">
    <source>
        <dbReference type="Proteomes" id="UP000320806"/>
    </source>
</evidence>
<dbReference type="Proteomes" id="UP000320806">
    <property type="component" value="Unassembled WGS sequence"/>
</dbReference>
<keyword evidence="12" id="KW-1185">Reference proteome</keyword>
<keyword evidence="6" id="KW-1278">Translocase</keyword>
<dbReference type="PROSITE" id="PS00211">
    <property type="entry name" value="ABC_TRANSPORTER_1"/>
    <property type="match status" value="1"/>
</dbReference>
<dbReference type="InterPro" id="IPR003593">
    <property type="entry name" value="AAA+_ATPase"/>
</dbReference>
<dbReference type="SUPFAM" id="SSF52540">
    <property type="entry name" value="P-loop containing nucleoside triphosphate hydrolases"/>
    <property type="match status" value="1"/>
</dbReference>
<dbReference type="Pfam" id="PF00005">
    <property type="entry name" value="ABC_tran"/>
    <property type="match status" value="1"/>
</dbReference>
<evidence type="ECO:0000313" key="11">
    <source>
        <dbReference type="EMBL" id="TQJ13670.1"/>
    </source>
</evidence>
<keyword evidence="7" id="KW-0472">Membrane</keyword>
<evidence type="ECO:0000256" key="6">
    <source>
        <dbReference type="ARBA" id="ARBA00022967"/>
    </source>
</evidence>
<dbReference type="AlphaFoldDB" id="A0A542EEE5"/>
<evidence type="ECO:0000256" key="4">
    <source>
        <dbReference type="ARBA" id="ARBA00022741"/>
    </source>
</evidence>
<dbReference type="GO" id="GO:0005524">
    <property type="term" value="F:ATP binding"/>
    <property type="evidence" value="ECO:0007669"/>
    <property type="project" value="UniProtKB-KW"/>
</dbReference>
<dbReference type="InterPro" id="IPR005116">
    <property type="entry name" value="Transp-assoc_OB_typ1"/>
</dbReference>
<dbReference type="InterPro" id="IPR004606">
    <property type="entry name" value="Mop_domain"/>
</dbReference>
<accession>A0A542EEE5</accession>
<dbReference type="InterPro" id="IPR027417">
    <property type="entry name" value="P-loop_NTPase"/>
</dbReference>
<sequence>MTGALSLRASHETRGLDVALEVKPGEHVAILGPNGAGKSTVLSLIAGLLRPDTGRAVLDDRTLFDERTFVPPHARGVTLLAQDPLLFPHLSVLDNVAFGPRASGATAKQARATAETFLDEVDASEFVDRRPAQLSGGQAQRVAIARALAARPSLLLLDEPMAALDVAAAPLLRRVLKRVLADRSALIVTHDVLDALLLSDRLIVLDHGRIVEDGPTQDVIARPRTPFTARIAGLNLINGTAASGTHLVDAHGVDVSGAPTEQLATGESALAVFSPNAVAVYETPPHGSPRNTFEVTVVELEPRDAQVRVRAHDRAGHTLLADLTASSVGELDLYPGKRAFYSVKATAVTIYPS</sequence>
<evidence type="ECO:0000256" key="2">
    <source>
        <dbReference type="ARBA" id="ARBA00022475"/>
    </source>
</evidence>
<protein>
    <submittedName>
        <fullName evidence="11">Molybdate transport system ATP-binding protein</fullName>
    </submittedName>
</protein>
<evidence type="ECO:0000256" key="3">
    <source>
        <dbReference type="ARBA" id="ARBA00022505"/>
    </source>
</evidence>
<dbReference type="InterPro" id="IPR017871">
    <property type="entry name" value="ABC_transporter-like_CS"/>
</dbReference>
<dbReference type="PANTHER" id="PTHR43514:SF1">
    <property type="entry name" value="SULFATE_THIOSULFATE IMPORT ATP-BINDING PROTEIN CYSA"/>
    <property type="match status" value="1"/>
</dbReference>
<keyword evidence="4" id="KW-0547">Nucleotide-binding</keyword>
<keyword evidence="3 8" id="KW-0500">Molybdenum</keyword>
<evidence type="ECO:0000256" key="8">
    <source>
        <dbReference type="PROSITE-ProRule" id="PRU01213"/>
    </source>
</evidence>
<proteinExistence type="predicted"/>
<dbReference type="InterPro" id="IPR003439">
    <property type="entry name" value="ABC_transporter-like_ATP-bd"/>
</dbReference>
<feature type="domain" description="ABC transporter" evidence="9">
    <location>
        <begin position="7"/>
        <end position="232"/>
    </location>
</feature>
<name>A0A542EEE5_9MICO</name>
<keyword evidence="2" id="KW-1003">Cell membrane</keyword>
<gene>
    <name evidence="11" type="ORF">FB459_1096</name>
</gene>
<feature type="domain" description="Mop" evidence="10">
    <location>
        <begin position="286"/>
        <end position="352"/>
    </location>
</feature>
<organism evidence="11 12">
    <name type="scientific">Yimella lutea</name>
    <dbReference type="NCBI Taxonomy" id="587872"/>
    <lineage>
        <taxon>Bacteria</taxon>
        <taxon>Bacillati</taxon>
        <taxon>Actinomycetota</taxon>
        <taxon>Actinomycetes</taxon>
        <taxon>Micrococcales</taxon>
        <taxon>Dermacoccaceae</taxon>
        <taxon>Yimella</taxon>
    </lineage>
</organism>
<dbReference type="Pfam" id="PF03459">
    <property type="entry name" value="TOBE"/>
    <property type="match status" value="1"/>
</dbReference>
<dbReference type="InterPro" id="IPR050334">
    <property type="entry name" value="Molybdenum_import_ModC"/>
</dbReference>
<dbReference type="OrthoDB" id="9112331at2"/>
<dbReference type="Gene3D" id="3.40.50.300">
    <property type="entry name" value="P-loop containing nucleotide triphosphate hydrolases"/>
    <property type="match status" value="1"/>
</dbReference>
<reference evidence="11 12" key="1">
    <citation type="submission" date="2019-06" db="EMBL/GenBank/DDBJ databases">
        <title>Sequencing the genomes of 1000 actinobacteria strains.</title>
        <authorList>
            <person name="Klenk H.-P."/>
        </authorList>
    </citation>
    <scope>NUCLEOTIDE SEQUENCE [LARGE SCALE GENOMIC DNA]</scope>
    <source>
        <strain evidence="11 12">DSM 19828</strain>
    </source>
</reference>
<dbReference type="Gene3D" id="2.40.50.100">
    <property type="match status" value="1"/>
</dbReference>
<dbReference type="SMART" id="SM00382">
    <property type="entry name" value="AAA"/>
    <property type="match status" value="1"/>
</dbReference>